<feature type="domain" description="DUF8159" evidence="1">
    <location>
        <begin position="1"/>
        <end position="131"/>
    </location>
</feature>
<dbReference type="Pfam" id="PF26490">
    <property type="entry name" value="DUF8159"/>
    <property type="match status" value="1"/>
</dbReference>
<evidence type="ECO:0000313" key="3">
    <source>
        <dbReference type="Proteomes" id="UP000198882"/>
    </source>
</evidence>
<sequence>MTDHRPVGVALENRLMSHGIYVLDVQRLSDSGAREDGADDLPDGTGFTLEYETVSDSPGIDSDEVGAVVRTLLDIANEREWTPGRLEVTSLTTDGDVRGHWHVEREWFDALGLEYDDLEFSQRVLETRRTDVATESRSR</sequence>
<evidence type="ECO:0000259" key="1">
    <source>
        <dbReference type="Pfam" id="PF26490"/>
    </source>
</evidence>
<dbReference type="STRING" id="1095776.SAMN04515672_3700"/>
<dbReference type="EMBL" id="FNFE01000006">
    <property type="protein sequence ID" value="SDK69461.1"/>
    <property type="molecule type" value="Genomic_DNA"/>
</dbReference>
<protein>
    <recommendedName>
        <fullName evidence="1">DUF8159 domain-containing protein</fullName>
    </recommendedName>
</protein>
<gene>
    <name evidence="2" type="ORF">SAMN04515672_3700</name>
</gene>
<proteinExistence type="predicted"/>
<dbReference type="OrthoDB" id="290983at2157"/>
<keyword evidence="3" id="KW-1185">Reference proteome</keyword>
<accession>A0A1G9DZY5</accession>
<evidence type="ECO:0000313" key="2">
    <source>
        <dbReference type="EMBL" id="SDK69461.1"/>
    </source>
</evidence>
<dbReference type="Proteomes" id="UP000198882">
    <property type="component" value="Unassembled WGS sequence"/>
</dbReference>
<dbReference type="RefSeq" id="WP_175529363.1">
    <property type="nucleotide sequence ID" value="NZ_FNFE01000006.1"/>
</dbReference>
<dbReference type="InterPro" id="IPR058473">
    <property type="entry name" value="DUF8159"/>
</dbReference>
<dbReference type="AlphaFoldDB" id="A0A1G9DZY5"/>
<organism evidence="2 3">
    <name type="scientific">Natronorubrum texcoconense</name>
    <dbReference type="NCBI Taxonomy" id="1095776"/>
    <lineage>
        <taxon>Archaea</taxon>
        <taxon>Methanobacteriati</taxon>
        <taxon>Methanobacteriota</taxon>
        <taxon>Stenosarchaea group</taxon>
        <taxon>Halobacteria</taxon>
        <taxon>Halobacteriales</taxon>
        <taxon>Natrialbaceae</taxon>
        <taxon>Natronorubrum</taxon>
    </lineage>
</organism>
<reference evidence="3" key="1">
    <citation type="submission" date="2016-10" db="EMBL/GenBank/DDBJ databases">
        <authorList>
            <person name="Varghese N."/>
            <person name="Submissions S."/>
        </authorList>
    </citation>
    <scope>NUCLEOTIDE SEQUENCE [LARGE SCALE GENOMIC DNA]</scope>
    <source>
        <strain evidence="3">B4,CECT 8067,JCM 17497</strain>
    </source>
</reference>
<name>A0A1G9DZY5_9EURY</name>